<reference evidence="2" key="1">
    <citation type="journal article" date="2023" name="Front. Plant Sci.">
        <title>Chromosomal-level genome assembly of Melastoma candidum provides insights into trichome evolution.</title>
        <authorList>
            <person name="Zhong Y."/>
            <person name="Wu W."/>
            <person name="Sun C."/>
            <person name="Zou P."/>
            <person name="Liu Y."/>
            <person name="Dai S."/>
            <person name="Zhou R."/>
        </authorList>
    </citation>
    <scope>NUCLEOTIDE SEQUENCE [LARGE SCALE GENOMIC DNA]</scope>
</reference>
<accession>A0ACB9LM94</accession>
<comment type="caution">
    <text evidence="1">The sequence shown here is derived from an EMBL/GenBank/DDBJ whole genome shotgun (WGS) entry which is preliminary data.</text>
</comment>
<proteinExistence type="predicted"/>
<dbReference type="EMBL" id="CM042890">
    <property type="protein sequence ID" value="KAI4312429.1"/>
    <property type="molecule type" value="Genomic_DNA"/>
</dbReference>
<sequence>MMRSLRRASAFGRRFDSVTHPWKCNFSLPHRRPWASCGGARTYMSEMRKSAFEGNILRLLRSEIQYELECAPPLEPEKKYDSFTVDERPGEQWVSLKRKFGDNEDIHVEATMFDGAIPASKAGDGITEEMQLHITLIVNISKGKGDEVLEIMCSAWPDSLEIRKLLVRTRQKIPYPIYTGPGFKELDDELQEALYEFLEERGIDDQLASFLHQYMGNKDKIEYIRWMETVKSFVENKAVLFPKVDPSQDPGFQMMCHEVRRKQQGKHACKRWPSANERENKRSGGTPKVGRDCDGYASA</sequence>
<evidence type="ECO:0000313" key="2">
    <source>
        <dbReference type="Proteomes" id="UP001057402"/>
    </source>
</evidence>
<keyword evidence="2" id="KW-1185">Reference proteome</keyword>
<dbReference type="Proteomes" id="UP001057402">
    <property type="component" value="Chromosome 11"/>
</dbReference>
<gene>
    <name evidence="1" type="ORF">MLD38_037239</name>
</gene>
<evidence type="ECO:0000313" key="1">
    <source>
        <dbReference type="EMBL" id="KAI4312429.1"/>
    </source>
</evidence>
<organism evidence="1 2">
    <name type="scientific">Melastoma candidum</name>
    <dbReference type="NCBI Taxonomy" id="119954"/>
    <lineage>
        <taxon>Eukaryota</taxon>
        <taxon>Viridiplantae</taxon>
        <taxon>Streptophyta</taxon>
        <taxon>Embryophyta</taxon>
        <taxon>Tracheophyta</taxon>
        <taxon>Spermatophyta</taxon>
        <taxon>Magnoliopsida</taxon>
        <taxon>eudicotyledons</taxon>
        <taxon>Gunneridae</taxon>
        <taxon>Pentapetalae</taxon>
        <taxon>rosids</taxon>
        <taxon>malvids</taxon>
        <taxon>Myrtales</taxon>
        <taxon>Melastomataceae</taxon>
        <taxon>Melastomatoideae</taxon>
        <taxon>Melastomateae</taxon>
        <taxon>Melastoma</taxon>
    </lineage>
</organism>
<protein>
    <submittedName>
        <fullName evidence="1">Uncharacterized protein</fullName>
    </submittedName>
</protein>
<name>A0ACB9LM94_9MYRT</name>